<organism evidence="3 4">
    <name type="scientific">Pelosinus propionicus DSM 13327</name>
    <dbReference type="NCBI Taxonomy" id="1123291"/>
    <lineage>
        <taxon>Bacteria</taxon>
        <taxon>Bacillati</taxon>
        <taxon>Bacillota</taxon>
        <taxon>Negativicutes</taxon>
        <taxon>Selenomonadales</taxon>
        <taxon>Sporomusaceae</taxon>
        <taxon>Pelosinus</taxon>
    </lineage>
</organism>
<sequence>MSEKIVVAAERLEKFCNAILQKAGLSGQNAEIVTESLLYADLRGVSSHGVARLTTYLDRVKAGAMVLDPTMELEKDLLASALLNAQNGFGQIAGTKAMTYAIEKAKTTGSSVVAVKNSNHFGVAAFYAMQAVKKNMIGLVITNSSPAMAAYNTKKPLVGTNPLAIGIPTAKERPIILDMSTSVVARGKIRRASLAGEKIPFGWARDMDGNPTDDPKAALKGFMEPVGGPKGAGLSLVIDLLCGVLTGSGITGEVKNITDISGPSKTGHLFIAINIEKFINLDFFKTNVDTVIRGIKDSPSVDGSPVYLPGEIEFNLADKRQVEGIPVPEDVIKELAGLAERFAIPKL</sequence>
<dbReference type="InterPro" id="IPR043144">
    <property type="entry name" value="Mal/L-sulf/L-lact_DH-like_ah"/>
</dbReference>
<dbReference type="Pfam" id="PF02615">
    <property type="entry name" value="Ldh_2"/>
    <property type="match status" value="1"/>
</dbReference>
<dbReference type="PANTHER" id="PTHR11091">
    <property type="entry name" value="OXIDOREDUCTASE-RELATED"/>
    <property type="match status" value="1"/>
</dbReference>
<keyword evidence="4" id="KW-1185">Reference proteome</keyword>
<dbReference type="Proteomes" id="UP000199520">
    <property type="component" value="Unassembled WGS sequence"/>
</dbReference>
<dbReference type="GO" id="GO:0016491">
    <property type="term" value="F:oxidoreductase activity"/>
    <property type="evidence" value="ECO:0007669"/>
    <property type="project" value="UniProtKB-KW"/>
</dbReference>
<keyword evidence="2" id="KW-0560">Oxidoreductase</keyword>
<dbReference type="EMBL" id="FOTS01000010">
    <property type="protein sequence ID" value="SFL59379.1"/>
    <property type="molecule type" value="Genomic_DNA"/>
</dbReference>
<dbReference type="SUPFAM" id="SSF89733">
    <property type="entry name" value="L-sulfolactate dehydrogenase-like"/>
    <property type="match status" value="1"/>
</dbReference>
<evidence type="ECO:0000256" key="1">
    <source>
        <dbReference type="ARBA" id="ARBA00006056"/>
    </source>
</evidence>
<accession>A0A1I4IYF2</accession>
<evidence type="ECO:0000256" key="2">
    <source>
        <dbReference type="ARBA" id="ARBA00023002"/>
    </source>
</evidence>
<dbReference type="InterPro" id="IPR003767">
    <property type="entry name" value="Malate/L-lactate_DH-like"/>
</dbReference>
<proteinExistence type="inferred from homology"/>
<dbReference type="Gene3D" id="3.30.1370.60">
    <property type="entry name" value="Hypothetical oxidoreductase yiak, domain 2"/>
    <property type="match status" value="1"/>
</dbReference>
<dbReference type="RefSeq" id="WP_090934375.1">
    <property type="nucleotide sequence ID" value="NZ_FOTS01000010.1"/>
</dbReference>
<dbReference type="InterPro" id="IPR036111">
    <property type="entry name" value="Mal/L-sulfo/L-lacto_DH-like_sf"/>
</dbReference>
<protein>
    <submittedName>
        <fullName evidence="3">Malate/lactate/ureidoglycolate dehydrogenase, LDH2 family</fullName>
    </submittedName>
</protein>
<evidence type="ECO:0000313" key="3">
    <source>
        <dbReference type="EMBL" id="SFL59379.1"/>
    </source>
</evidence>
<dbReference type="PANTHER" id="PTHR11091:SF0">
    <property type="entry name" value="MALATE DEHYDROGENASE"/>
    <property type="match status" value="1"/>
</dbReference>
<dbReference type="InterPro" id="IPR043143">
    <property type="entry name" value="Mal/L-sulf/L-lact_DH-like_NADP"/>
</dbReference>
<dbReference type="AlphaFoldDB" id="A0A1I4IYF2"/>
<dbReference type="OrthoDB" id="9769447at2"/>
<dbReference type="STRING" id="1123291.SAMN04490355_101040"/>
<reference evidence="4" key="1">
    <citation type="submission" date="2016-10" db="EMBL/GenBank/DDBJ databases">
        <authorList>
            <person name="Varghese N."/>
            <person name="Submissions S."/>
        </authorList>
    </citation>
    <scope>NUCLEOTIDE SEQUENCE [LARGE SCALE GENOMIC DNA]</scope>
    <source>
        <strain evidence="4">DSM 13327</strain>
    </source>
</reference>
<comment type="similarity">
    <text evidence="1">Belongs to the LDH2/MDH2 oxidoreductase family.</text>
</comment>
<name>A0A1I4IYF2_9FIRM</name>
<dbReference type="Gene3D" id="1.10.1530.10">
    <property type="match status" value="1"/>
</dbReference>
<evidence type="ECO:0000313" key="4">
    <source>
        <dbReference type="Proteomes" id="UP000199520"/>
    </source>
</evidence>
<gene>
    <name evidence="3" type="ORF">SAMN04490355_101040</name>
</gene>